<organism evidence="3 4">
    <name type="scientific">Halalkalibacter kiskunsagensis</name>
    <dbReference type="NCBI Taxonomy" id="1548599"/>
    <lineage>
        <taxon>Bacteria</taxon>
        <taxon>Bacillati</taxon>
        <taxon>Bacillota</taxon>
        <taxon>Bacilli</taxon>
        <taxon>Bacillales</taxon>
        <taxon>Bacillaceae</taxon>
        <taxon>Halalkalibacter</taxon>
    </lineage>
</organism>
<dbReference type="EMBL" id="JBHLUX010000001">
    <property type="protein sequence ID" value="MFC0469113.1"/>
    <property type="molecule type" value="Genomic_DNA"/>
</dbReference>
<feature type="domain" description="HTH cro/C1-type" evidence="2">
    <location>
        <begin position="5"/>
        <end position="59"/>
    </location>
</feature>
<gene>
    <name evidence="3" type="ORF">ACFFHM_00650</name>
</gene>
<dbReference type="SMART" id="SM00530">
    <property type="entry name" value="HTH_XRE"/>
    <property type="match status" value="1"/>
</dbReference>
<accession>A0ABV6K733</accession>
<comment type="caution">
    <text evidence="3">The sequence shown here is derived from an EMBL/GenBank/DDBJ whole genome shotgun (WGS) entry which is preliminary data.</text>
</comment>
<dbReference type="CDD" id="cd00093">
    <property type="entry name" value="HTH_XRE"/>
    <property type="match status" value="1"/>
</dbReference>
<dbReference type="PANTHER" id="PTHR46558:SF4">
    <property type="entry name" value="DNA-BIDING PHAGE PROTEIN"/>
    <property type="match status" value="1"/>
</dbReference>
<dbReference type="PANTHER" id="PTHR46558">
    <property type="entry name" value="TRACRIPTIONAL REGULATORY PROTEIN-RELATED-RELATED"/>
    <property type="match status" value="1"/>
</dbReference>
<evidence type="ECO:0000313" key="3">
    <source>
        <dbReference type="EMBL" id="MFC0469113.1"/>
    </source>
</evidence>
<dbReference type="InterPro" id="IPR010982">
    <property type="entry name" value="Lambda_DNA-bd_dom_sf"/>
</dbReference>
<protein>
    <submittedName>
        <fullName evidence="3">Helix-turn-helix transcriptional regulator</fullName>
    </submittedName>
</protein>
<keyword evidence="1" id="KW-0238">DNA-binding</keyword>
<dbReference type="InterPro" id="IPR001387">
    <property type="entry name" value="Cro/C1-type_HTH"/>
</dbReference>
<name>A0ABV6K733_9BACI</name>
<reference evidence="3 4" key="1">
    <citation type="submission" date="2024-09" db="EMBL/GenBank/DDBJ databases">
        <authorList>
            <person name="Sun Q."/>
            <person name="Mori K."/>
        </authorList>
    </citation>
    <scope>NUCLEOTIDE SEQUENCE [LARGE SCALE GENOMIC DNA]</scope>
    <source>
        <strain evidence="3 4">NCAIM B.02610</strain>
    </source>
</reference>
<dbReference type="PROSITE" id="PS50943">
    <property type="entry name" value="HTH_CROC1"/>
    <property type="match status" value="1"/>
</dbReference>
<sequence>MKNVLKEVRKKHNFSQEQLAQLLNVSRQTIISIEKDRYNPSLELAFSIARIFNCKIEDIFIHEE</sequence>
<dbReference type="Proteomes" id="UP001589838">
    <property type="component" value="Unassembled WGS sequence"/>
</dbReference>
<proteinExistence type="predicted"/>
<dbReference type="SUPFAM" id="SSF47413">
    <property type="entry name" value="lambda repressor-like DNA-binding domains"/>
    <property type="match status" value="1"/>
</dbReference>
<evidence type="ECO:0000259" key="2">
    <source>
        <dbReference type="PROSITE" id="PS50943"/>
    </source>
</evidence>
<evidence type="ECO:0000313" key="4">
    <source>
        <dbReference type="Proteomes" id="UP001589838"/>
    </source>
</evidence>
<keyword evidence="4" id="KW-1185">Reference proteome</keyword>
<dbReference type="RefSeq" id="WP_335958283.1">
    <property type="nucleotide sequence ID" value="NZ_JAXBLX010000001.1"/>
</dbReference>
<dbReference type="Gene3D" id="1.10.260.40">
    <property type="entry name" value="lambda repressor-like DNA-binding domains"/>
    <property type="match status" value="1"/>
</dbReference>
<evidence type="ECO:0000256" key="1">
    <source>
        <dbReference type="ARBA" id="ARBA00023125"/>
    </source>
</evidence>
<dbReference type="Pfam" id="PF01381">
    <property type="entry name" value="HTH_3"/>
    <property type="match status" value="1"/>
</dbReference>